<dbReference type="GO" id="GO:0006526">
    <property type="term" value="P:L-arginine biosynthetic process"/>
    <property type="evidence" value="ECO:0007669"/>
    <property type="project" value="UniProtKB-UniRule"/>
</dbReference>
<dbReference type="GO" id="GO:0006207">
    <property type="term" value="P:'de novo' pyrimidine nucleobase biosynthetic process"/>
    <property type="evidence" value="ECO:0007669"/>
    <property type="project" value="InterPro"/>
</dbReference>
<evidence type="ECO:0000256" key="2">
    <source>
        <dbReference type="ARBA" id="ARBA00007800"/>
    </source>
</evidence>
<evidence type="ECO:0000256" key="7">
    <source>
        <dbReference type="ARBA" id="ARBA00048816"/>
    </source>
</evidence>
<reference evidence="13 16" key="2">
    <citation type="submission" date="2018-06" db="EMBL/GenBank/DDBJ databases">
        <authorList>
            <consortium name="Pathogen Informatics"/>
            <person name="Doyle S."/>
        </authorList>
    </citation>
    <scope>NUCLEOTIDE SEQUENCE [LARGE SCALE GENOMIC DNA]</scope>
    <source>
        <strain evidence="13 16">NCTC8185</strain>
    </source>
</reference>
<dbReference type="Gene3D" id="3.40.50.880">
    <property type="match status" value="1"/>
</dbReference>
<keyword evidence="6 8" id="KW-0315">Glutamine amidotransferase</keyword>
<feature type="active site" evidence="8">
    <location>
        <position position="333"/>
    </location>
</feature>
<accession>A0A076Z013</accession>
<dbReference type="EMBL" id="UHEQ01000004">
    <property type="protein sequence ID" value="SUN14503.1"/>
    <property type="molecule type" value="Genomic_DNA"/>
</dbReference>
<sequence>MAKKLLILEDGTVFEGLSFGSSLDVTGELVFCTGNTGYQEIITNPSHNGKILVFTSPLIGNYGIHRSYSEAIIPTCLGVVVAEYSRCVSSDTSKMNLDEFLKMKKVPAMSGVDTRYLMQVIKEKGFVKATLAEAGDVLSHLQDQLIATVLPTNNVEQVSTKTAYPSPASGRNIVVLDFGLKHSILRELSKRQCDVTVIPYNTSLEGIKNLYPEGIILSNGPGNPEKLQEILNTIKELQKSVPMLGIGLGHQLIAMANGAEIMRLPVAKKGPNYPMRDIATGRLETVSQFNHFTVNRLNLPHDLLVTHEGLNDQEIVALRHRSFPVMSVQFYPEAAPGPHDVTYFFDEFLEMIGSRA</sequence>
<dbReference type="Proteomes" id="UP001230629">
    <property type="component" value="Unassembled WGS sequence"/>
</dbReference>
<feature type="region of interest" description="CPSase" evidence="8">
    <location>
        <begin position="1"/>
        <end position="171"/>
    </location>
</feature>
<dbReference type="UniPathway" id="UPA00070">
    <property type="reaction ID" value="UER00115"/>
</dbReference>
<dbReference type="RefSeq" id="WP_001085243.1">
    <property type="nucleotide sequence ID" value="NZ_AP018935.1"/>
</dbReference>
<dbReference type="PROSITE" id="PS51273">
    <property type="entry name" value="GATASE_TYPE_1"/>
    <property type="match status" value="1"/>
</dbReference>
<feature type="binding site" evidence="8">
    <location>
        <position position="46"/>
    </location>
    <ligand>
        <name>L-glutamine</name>
        <dbReference type="ChEBI" id="CHEBI:58359"/>
    </ligand>
</feature>
<dbReference type="NCBIfam" id="NF009475">
    <property type="entry name" value="PRK12838.1"/>
    <property type="match status" value="1"/>
</dbReference>
<name>A0A076Z013_STRAG</name>
<evidence type="ECO:0000313" key="14">
    <source>
        <dbReference type="Proteomes" id="UP000035174"/>
    </source>
</evidence>
<dbReference type="CDD" id="cd01744">
    <property type="entry name" value="GATase1_CPSase"/>
    <property type="match status" value="1"/>
</dbReference>
<dbReference type="Proteomes" id="UP000035346">
    <property type="component" value="Unassembled WGS sequence"/>
</dbReference>
<keyword evidence="8" id="KW-0028">Amino-acid biosynthesis</keyword>
<dbReference type="Proteomes" id="UP000035174">
    <property type="component" value="Unassembled WGS sequence"/>
</dbReference>
<dbReference type="OMA" id="KNAYASP"/>
<dbReference type="UniPathway" id="UPA00068">
    <property type="reaction ID" value="UER00171"/>
</dbReference>
<dbReference type="InterPro" id="IPR029062">
    <property type="entry name" value="Class_I_gatase-like"/>
</dbReference>
<dbReference type="EMBL" id="LCVB01000030">
    <property type="protein sequence ID" value="KLJ28770.1"/>
    <property type="molecule type" value="Genomic_DNA"/>
</dbReference>
<keyword evidence="8" id="KW-0665">Pyrimidine biosynthesis</keyword>
<evidence type="ECO:0000256" key="8">
    <source>
        <dbReference type="HAMAP-Rule" id="MF_01209"/>
    </source>
</evidence>
<organism evidence="13 16">
    <name type="scientific">Streptococcus agalactiae</name>
    <dbReference type="NCBI Taxonomy" id="1311"/>
    <lineage>
        <taxon>Bacteria</taxon>
        <taxon>Bacillati</taxon>
        <taxon>Bacillota</taxon>
        <taxon>Bacilli</taxon>
        <taxon>Lactobacillales</taxon>
        <taxon>Streptococcaceae</taxon>
        <taxon>Streptococcus</taxon>
    </lineage>
</organism>
<dbReference type="PANTHER" id="PTHR43418">
    <property type="entry name" value="MULTIFUNCTIONAL TRYPTOPHAN BIOSYNTHESIS PROTEIN-RELATED"/>
    <property type="match status" value="1"/>
</dbReference>
<feature type="domain" description="Carbamoyl-phosphate synthase small subunit N-terminal" evidence="9">
    <location>
        <begin position="2"/>
        <end position="132"/>
    </location>
</feature>
<dbReference type="GO" id="GO:0005524">
    <property type="term" value="F:ATP binding"/>
    <property type="evidence" value="ECO:0007669"/>
    <property type="project" value="UniProtKB-UniRule"/>
</dbReference>
<dbReference type="EMBL" id="LBKL01000039">
    <property type="protein sequence ID" value="KLL41840.1"/>
    <property type="molecule type" value="Genomic_DNA"/>
</dbReference>
<keyword evidence="3 8" id="KW-0436">Ligase</keyword>
<evidence type="ECO:0000256" key="1">
    <source>
        <dbReference type="ARBA" id="ARBA00005077"/>
    </source>
</evidence>
<dbReference type="SMART" id="SM01097">
    <property type="entry name" value="CPSase_sm_chain"/>
    <property type="match status" value="1"/>
</dbReference>
<comment type="catalytic activity">
    <reaction evidence="7 8">
        <text>hydrogencarbonate + L-glutamine + 2 ATP + H2O = carbamoyl phosphate + L-glutamate + 2 ADP + phosphate + 2 H(+)</text>
        <dbReference type="Rhea" id="RHEA:18633"/>
        <dbReference type="ChEBI" id="CHEBI:15377"/>
        <dbReference type="ChEBI" id="CHEBI:15378"/>
        <dbReference type="ChEBI" id="CHEBI:17544"/>
        <dbReference type="ChEBI" id="CHEBI:29985"/>
        <dbReference type="ChEBI" id="CHEBI:30616"/>
        <dbReference type="ChEBI" id="CHEBI:43474"/>
        <dbReference type="ChEBI" id="CHEBI:58228"/>
        <dbReference type="ChEBI" id="CHEBI:58359"/>
        <dbReference type="ChEBI" id="CHEBI:456216"/>
        <dbReference type="EC" id="6.3.5.5"/>
    </reaction>
</comment>
<dbReference type="Proteomes" id="UP000254076">
    <property type="component" value="Unassembled WGS sequence"/>
</dbReference>
<dbReference type="InterPro" id="IPR006274">
    <property type="entry name" value="CarbamoylP_synth_ssu"/>
</dbReference>
<dbReference type="InterPro" id="IPR002474">
    <property type="entry name" value="CarbamoylP_synth_ssu_N"/>
</dbReference>
<dbReference type="SUPFAM" id="SSF52021">
    <property type="entry name" value="Carbamoyl phosphate synthetase, small subunit N-terminal domain"/>
    <property type="match status" value="1"/>
</dbReference>
<comment type="pathway">
    <text evidence="1 8">Amino-acid biosynthesis; L-arginine biosynthesis; carbamoyl phosphate from bicarbonate: step 1/1.</text>
</comment>
<dbReference type="InterPro" id="IPR050472">
    <property type="entry name" value="Anth_synth/Amidotransfase"/>
</dbReference>
<keyword evidence="8" id="KW-0055">Arginine biosynthesis</keyword>
<feature type="binding site" evidence="8">
    <location>
        <position position="222"/>
    </location>
    <ligand>
        <name>L-glutamine</name>
        <dbReference type="ChEBI" id="CHEBI:58359"/>
    </ligand>
</feature>
<comment type="caution">
    <text evidence="13">The sequence shown here is derived from an EMBL/GenBank/DDBJ whole genome shotgun (WGS) entry which is preliminary data.</text>
</comment>
<dbReference type="InterPro" id="IPR036480">
    <property type="entry name" value="CarbP_synth_ssu_N_sf"/>
</dbReference>
<evidence type="ECO:0000313" key="16">
    <source>
        <dbReference type="Proteomes" id="UP000254076"/>
    </source>
</evidence>
<dbReference type="Pfam" id="PF00117">
    <property type="entry name" value="GATase"/>
    <property type="match status" value="1"/>
</dbReference>
<feature type="binding site" evidence="8">
    <location>
        <position position="292"/>
    </location>
    <ligand>
        <name>L-glutamine</name>
        <dbReference type="ChEBI" id="CHEBI:58359"/>
    </ligand>
</feature>
<feature type="binding site" evidence="8">
    <location>
        <position position="251"/>
    </location>
    <ligand>
        <name>L-glutamine</name>
        <dbReference type="ChEBI" id="CHEBI:58359"/>
    </ligand>
</feature>
<comment type="similarity">
    <text evidence="2 8">Belongs to the CarA family.</text>
</comment>
<dbReference type="Pfam" id="PF00988">
    <property type="entry name" value="CPSase_sm_chain"/>
    <property type="match status" value="1"/>
</dbReference>
<evidence type="ECO:0000313" key="10">
    <source>
        <dbReference type="EMBL" id="KLJ28770.1"/>
    </source>
</evidence>
<dbReference type="AlphaFoldDB" id="A0A076Z013"/>
<dbReference type="PRINTS" id="PR00099">
    <property type="entry name" value="CPSGATASE"/>
</dbReference>
<keyword evidence="4 8" id="KW-0547">Nucleotide-binding</keyword>
<keyword evidence="5 8" id="KW-0067">ATP-binding</keyword>
<feature type="binding site" evidence="8">
    <location>
        <position position="248"/>
    </location>
    <ligand>
        <name>L-glutamine</name>
        <dbReference type="ChEBI" id="CHEBI:58359"/>
    </ligand>
</feature>
<feature type="binding site" evidence="8">
    <location>
        <position position="220"/>
    </location>
    <ligand>
        <name>L-glutamine</name>
        <dbReference type="ChEBI" id="CHEBI:58359"/>
    </ligand>
</feature>
<dbReference type="SUPFAM" id="SSF52317">
    <property type="entry name" value="Class I glutamine amidotransferase-like"/>
    <property type="match status" value="1"/>
</dbReference>
<comment type="function">
    <text evidence="8">Small subunit of the glutamine-dependent carbamoyl phosphate synthetase (CPSase). CPSase catalyzes the formation of carbamoyl phosphate from the ammonia moiety of glutamine, carbonate, and phosphate donated by ATP, constituting the first step of 2 biosynthetic pathways, one leading to arginine and/or urea and the other to pyrimidine nucleotides. The small subunit (glutamine amidotransferase) binds and cleaves glutamine to supply the large subunit with the substrate ammonia.</text>
</comment>
<reference evidence="14 15" key="1">
    <citation type="journal article" date="2015" name="PLoS ONE">
        <title>Genomic analysis reveals the molecular basis for capsule loss in the group B streptococcus population.</title>
        <authorList>
            <consortium name="DEVANI Consortium"/>
            <person name="Rosini R."/>
            <person name="Campisi E."/>
            <person name="De Chiara M."/>
            <person name="Tettelin H."/>
            <person name="Rinaudo D."/>
            <person name="Toniolo C."/>
            <person name="Metruccio M."/>
            <person name="Guidotti S."/>
            <person name="Sorensen U.B."/>
            <person name="Kilian M."/>
            <person name="Ramirez M."/>
            <person name="Janulczyk R."/>
            <person name="Donati C."/>
            <person name="Grandi G."/>
            <person name="Margarit I."/>
        </authorList>
    </citation>
    <scope>NUCLEOTIDE SEQUENCE [LARGE SCALE GENOMIC DNA]</scope>
    <source>
        <strain evidence="11 15">DK-B-USS-215</strain>
        <strain evidence="10 14">ES-PW-063</strain>
    </source>
</reference>
<dbReference type="InterPro" id="IPR035686">
    <property type="entry name" value="CPSase_GATase1"/>
</dbReference>
<evidence type="ECO:0000259" key="9">
    <source>
        <dbReference type="SMART" id="SM01097"/>
    </source>
</evidence>
<dbReference type="GO" id="GO:0006541">
    <property type="term" value="P:glutamine metabolic process"/>
    <property type="evidence" value="ECO:0007669"/>
    <property type="project" value="InterPro"/>
</dbReference>
<dbReference type="NCBIfam" id="TIGR01368">
    <property type="entry name" value="CPSaseIIsmall"/>
    <property type="match status" value="1"/>
</dbReference>
<comment type="subunit">
    <text evidence="8">Composed of two chains; the small (or glutamine) chain promotes the hydrolysis of glutamine to ammonia, which is used by the large (or ammonia) chain to synthesize carbamoyl phosphate. Tetramer of heterodimers (alpha,beta)4.</text>
</comment>
<gene>
    <name evidence="13" type="primary">carA_1</name>
    <name evidence="8" type="synonym">carA</name>
    <name evidence="13" type="ORF">NCTC8185_01789</name>
    <name evidence="12" type="ORF">QP229_06630</name>
    <name evidence="11" type="ORF">WA04_03115</name>
    <name evidence="10" type="ORF">WA45_06360</name>
</gene>
<dbReference type="EMBL" id="JASOIH010000005">
    <property type="protein sequence ID" value="MDK6899666.1"/>
    <property type="molecule type" value="Genomic_DNA"/>
</dbReference>
<evidence type="ECO:0000256" key="5">
    <source>
        <dbReference type="ARBA" id="ARBA00022840"/>
    </source>
</evidence>
<dbReference type="InterPro" id="IPR017926">
    <property type="entry name" value="GATASE"/>
</dbReference>
<proteinExistence type="inferred from homology"/>
<evidence type="ECO:0000313" key="12">
    <source>
        <dbReference type="EMBL" id="MDK6899666.1"/>
    </source>
</evidence>
<dbReference type="EC" id="6.3.5.5" evidence="8"/>
<evidence type="ECO:0000256" key="4">
    <source>
        <dbReference type="ARBA" id="ARBA00022741"/>
    </source>
</evidence>
<comment type="pathway">
    <text evidence="8">Pyrimidine metabolism; UMP biosynthesis via de novo pathway; (S)-dihydroorotate from bicarbonate: step 1/3.</text>
</comment>
<evidence type="ECO:0000256" key="3">
    <source>
        <dbReference type="ARBA" id="ARBA00022598"/>
    </source>
</evidence>
<evidence type="ECO:0000313" key="11">
    <source>
        <dbReference type="EMBL" id="KLL41840.1"/>
    </source>
</evidence>
<dbReference type="GO" id="GO:0044205">
    <property type="term" value="P:'de novo' UMP biosynthetic process"/>
    <property type="evidence" value="ECO:0007669"/>
    <property type="project" value="UniProtKB-UniRule"/>
</dbReference>
<evidence type="ECO:0000313" key="13">
    <source>
        <dbReference type="EMBL" id="SUN14503.1"/>
    </source>
</evidence>
<dbReference type="PRINTS" id="PR00096">
    <property type="entry name" value="GATASE"/>
</dbReference>
<dbReference type="PANTHER" id="PTHR43418:SF7">
    <property type="entry name" value="CARBAMOYL-PHOSPHATE SYNTHASE SMALL CHAIN"/>
    <property type="match status" value="1"/>
</dbReference>
<dbReference type="GO" id="GO:0004088">
    <property type="term" value="F:carbamoyl-phosphate synthase (glutamine-hydrolyzing) activity"/>
    <property type="evidence" value="ECO:0007669"/>
    <property type="project" value="UniProtKB-UniRule"/>
</dbReference>
<comment type="catalytic activity">
    <reaction evidence="8">
        <text>L-glutamine + H2O = L-glutamate + NH4(+)</text>
        <dbReference type="Rhea" id="RHEA:15889"/>
        <dbReference type="ChEBI" id="CHEBI:15377"/>
        <dbReference type="ChEBI" id="CHEBI:28938"/>
        <dbReference type="ChEBI" id="CHEBI:29985"/>
        <dbReference type="ChEBI" id="CHEBI:58359"/>
    </reaction>
</comment>
<evidence type="ECO:0000313" key="15">
    <source>
        <dbReference type="Proteomes" id="UP000035346"/>
    </source>
</evidence>
<evidence type="ECO:0000256" key="6">
    <source>
        <dbReference type="ARBA" id="ARBA00022962"/>
    </source>
</evidence>
<reference evidence="12" key="3">
    <citation type="submission" date="2023-05" db="EMBL/GenBank/DDBJ databases">
        <title>Cataloging the Phylogenetic Diversity of Human Bladder Bacteria.</title>
        <authorList>
            <person name="Du J."/>
        </authorList>
    </citation>
    <scope>NUCLEOTIDE SEQUENCE</scope>
    <source>
        <strain evidence="12">UMB8703</strain>
    </source>
</reference>
<dbReference type="Gene3D" id="3.50.30.20">
    <property type="entry name" value="Carbamoyl-phosphate synthase small subunit, N-terminal domain"/>
    <property type="match status" value="1"/>
</dbReference>
<comment type="caution">
    <text evidence="8">Lacks conserved residue(s) required for the propagation of feature annotation.</text>
</comment>
<protein>
    <recommendedName>
        <fullName evidence="8">Carbamoyl phosphate synthase small chain</fullName>
        <ecNumber evidence="8">6.3.5.5</ecNumber>
    </recommendedName>
    <alternativeName>
        <fullName evidence="8">Carbamoyl phosphate synthetase glutamine chain</fullName>
    </alternativeName>
</protein>
<dbReference type="PRINTS" id="PR00097">
    <property type="entry name" value="ANTSNTHASEII"/>
</dbReference>
<dbReference type="HAMAP" id="MF_01209">
    <property type="entry name" value="CPSase_S_chain"/>
    <property type="match status" value="1"/>
</dbReference>